<sequence>MRDVMRRARTRLTHAACTRHGRLGALERLTKRSSSRQVGADGAPRTGVYAWYMPIPSTGRARLVAAQSFCELLLEAVRQAYADLPVGRAVVEAEIGTHVQLQ</sequence>
<proteinExistence type="predicted"/>
<gene>
    <name evidence="1" type="ORF">XFF6991_470029</name>
</gene>
<evidence type="ECO:0000313" key="1">
    <source>
        <dbReference type="EMBL" id="SOO25636.1"/>
    </source>
</evidence>
<protein>
    <submittedName>
        <fullName evidence="1">Uncharacterized protein</fullName>
    </submittedName>
</protein>
<organism evidence="1 2">
    <name type="scientific">Xanthomonas campestris pv. phaseoli</name>
    <dbReference type="NCBI Taxonomy" id="317013"/>
    <lineage>
        <taxon>Bacteria</taxon>
        <taxon>Pseudomonadati</taxon>
        <taxon>Pseudomonadota</taxon>
        <taxon>Gammaproteobacteria</taxon>
        <taxon>Lysobacterales</taxon>
        <taxon>Lysobacteraceae</taxon>
        <taxon>Xanthomonas</taxon>
    </lineage>
</organism>
<dbReference type="EMBL" id="OCZC01000074">
    <property type="protein sequence ID" value="SOO25636.1"/>
    <property type="molecule type" value="Genomic_DNA"/>
</dbReference>
<dbReference type="AlphaFoldDB" id="A0A7Z7J3P3"/>
<comment type="caution">
    <text evidence="1">The sequence shown here is derived from an EMBL/GenBank/DDBJ whole genome shotgun (WGS) entry which is preliminary data.</text>
</comment>
<reference evidence="1 2" key="1">
    <citation type="submission" date="2017-10" db="EMBL/GenBank/DDBJ databases">
        <authorList>
            <person name="Regsiter A."/>
            <person name="William W."/>
        </authorList>
    </citation>
    <scope>NUCLEOTIDE SEQUENCE [LARGE SCALE GENOMIC DNA]</scope>
    <source>
        <strain evidence="1 2">CFBP6991</strain>
    </source>
</reference>
<accession>A0A7Z7J3P3</accession>
<dbReference type="Proteomes" id="UP000234345">
    <property type="component" value="Unassembled WGS sequence"/>
</dbReference>
<evidence type="ECO:0000313" key="2">
    <source>
        <dbReference type="Proteomes" id="UP000234345"/>
    </source>
</evidence>
<name>A0A7Z7J3P3_XANCH</name>